<reference evidence="1" key="1">
    <citation type="submission" date="2021-06" db="EMBL/GenBank/DDBJ databases">
        <title>Updating the genus Pseudomonas: Description of 43 new species and partition of the Pseudomonas putida group.</title>
        <authorList>
            <person name="Girard L."/>
            <person name="Lood C."/>
            <person name="Vandamme P."/>
            <person name="Rokni-Zadeh H."/>
            <person name="Van Noort V."/>
            <person name="Hofte M."/>
            <person name="Lavigne R."/>
            <person name="De Mot R."/>
        </authorList>
    </citation>
    <scope>NUCLEOTIDE SEQUENCE</scope>
    <source>
        <strain evidence="1">SWRI74</strain>
    </source>
</reference>
<accession>A0ABS6QL83</accession>
<evidence type="ECO:0000313" key="2">
    <source>
        <dbReference type="Proteomes" id="UP001049200"/>
    </source>
</evidence>
<dbReference type="Proteomes" id="UP001049200">
    <property type="component" value="Unassembled WGS sequence"/>
</dbReference>
<comment type="caution">
    <text evidence="1">The sequence shown here is derived from an EMBL/GenBank/DDBJ whole genome shotgun (WGS) entry which is preliminary data.</text>
</comment>
<dbReference type="RefSeq" id="WP_217870820.1">
    <property type="nucleotide sequence ID" value="NZ_JAHSTU010000001.1"/>
</dbReference>
<feature type="non-terminal residue" evidence="1">
    <location>
        <position position="286"/>
    </location>
</feature>
<gene>
    <name evidence="1" type="ORF">KVG88_06490</name>
</gene>
<proteinExistence type="predicted"/>
<dbReference type="EMBL" id="JAHSTU010000001">
    <property type="protein sequence ID" value="MBV4519705.1"/>
    <property type="molecule type" value="Genomic_DNA"/>
</dbReference>
<sequence>MAALEKRYPREFFTKKLERICQRLDEASTRTIAHKDFFNKAATSQVEITSLWVVGSYARGALTCGDLDLVLEYRLVEGPHPAPRRITKTFFGVLPYVSYYFGKPESSTSGVAFPDAIPIWTQPGCDWRTAIDSIKPVTSAGRATRETDSIPLRPEQLYMEPERLQVLAAQEKEGLLEWEFVEFTPTDLEPVPLEEISHRDKKLLRIAPMMAKKSQVLIPAIIRLMKIHERFGIWESSDSYRIKLDCGATALHLGRPVLPYNAFDDEPTIKQYVLIPHVSAKGPNGA</sequence>
<evidence type="ECO:0008006" key="3">
    <source>
        <dbReference type="Google" id="ProtNLM"/>
    </source>
</evidence>
<protein>
    <recommendedName>
        <fullName evidence="3">Polymerase nucleotidyl transferase domain-containing protein</fullName>
    </recommendedName>
</protein>
<name>A0ABS6QL83_9PSED</name>
<keyword evidence="2" id="KW-1185">Reference proteome</keyword>
<evidence type="ECO:0000313" key="1">
    <source>
        <dbReference type="EMBL" id="MBV4519705.1"/>
    </source>
</evidence>
<organism evidence="1 2">
    <name type="scientific">Pseudomonas azerbaijanoccidentalis</name>
    <dbReference type="NCBI Taxonomy" id="2842347"/>
    <lineage>
        <taxon>Bacteria</taxon>
        <taxon>Pseudomonadati</taxon>
        <taxon>Pseudomonadota</taxon>
        <taxon>Gammaproteobacteria</taxon>
        <taxon>Pseudomonadales</taxon>
        <taxon>Pseudomonadaceae</taxon>
        <taxon>Pseudomonas</taxon>
    </lineage>
</organism>